<protein>
    <recommendedName>
        <fullName evidence="4 10">4-alpha-glucanotransferase</fullName>
        <ecNumber evidence="3 10">2.4.1.25</ecNumber>
    </recommendedName>
    <alternativeName>
        <fullName evidence="8 10">Amylomaltase</fullName>
    </alternativeName>
    <alternativeName>
        <fullName evidence="9 10">Disproportionating enzyme</fullName>
    </alternativeName>
</protein>
<dbReference type="NCBIfam" id="NF011080">
    <property type="entry name" value="PRK14508.1-3"/>
    <property type="match status" value="1"/>
</dbReference>
<dbReference type="GO" id="GO:0004134">
    <property type="term" value="F:4-alpha-glucanotransferase activity"/>
    <property type="evidence" value="ECO:0007669"/>
    <property type="project" value="UniProtKB-EC"/>
</dbReference>
<dbReference type="OrthoDB" id="9811841at2"/>
<dbReference type="NCBIfam" id="TIGR00217">
    <property type="entry name" value="malQ"/>
    <property type="match status" value="1"/>
</dbReference>
<comment type="catalytic activity">
    <reaction evidence="1 10">
        <text>Transfers a segment of a (1-&gt;4)-alpha-D-glucan to a new position in an acceptor, which may be glucose or a (1-&gt;4)-alpha-D-glucan.</text>
        <dbReference type="EC" id="2.4.1.25"/>
    </reaction>
</comment>
<evidence type="ECO:0000256" key="7">
    <source>
        <dbReference type="ARBA" id="ARBA00023277"/>
    </source>
</evidence>
<dbReference type="EMBL" id="CZBY01000006">
    <property type="protein sequence ID" value="CUQ84838.1"/>
    <property type="molecule type" value="Genomic_DNA"/>
</dbReference>
<evidence type="ECO:0000256" key="9">
    <source>
        <dbReference type="ARBA" id="ARBA00031501"/>
    </source>
</evidence>
<dbReference type="PANTHER" id="PTHR32438:SF5">
    <property type="entry name" value="4-ALPHA-GLUCANOTRANSFERASE DPE1, CHLOROPLASTIC_AMYLOPLASTIC"/>
    <property type="match status" value="1"/>
</dbReference>
<evidence type="ECO:0000256" key="2">
    <source>
        <dbReference type="ARBA" id="ARBA00005684"/>
    </source>
</evidence>
<dbReference type="GO" id="GO:0005975">
    <property type="term" value="P:carbohydrate metabolic process"/>
    <property type="evidence" value="ECO:0007669"/>
    <property type="project" value="InterPro"/>
</dbReference>
<evidence type="ECO:0000256" key="3">
    <source>
        <dbReference type="ARBA" id="ARBA00012560"/>
    </source>
</evidence>
<dbReference type="InterPro" id="IPR017853">
    <property type="entry name" value="GH"/>
</dbReference>
<keyword evidence="5 10" id="KW-0328">Glycosyltransferase</keyword>
<evidence type="ECO:0000313" key="11">
    <source>
        <dbReference type="EMBL" id="CUQ84838.1"/>
    </source>
</evidence>
<reference evidence="11 12" key="1">
    <citation type="submission" date="2015-09" db="EMBL/GenBank/DDBJ databases">
        <authorList>
            <consortium name="Pathogen Informatics"/>
        </authorList>
    </citation>
    <scope>NUCLEOTIDE SEQUENCE [LARGE SCALE GENOMIC DNA]</scope>
    <source>
        <strain evidence="11 12">2789STDY5834928</strain>
    </source>
</reference>
<keyword evidence="6 10" id="KW-0808">Transferase</keyword>
<dbReference type="PANTHER" id="PTHR32438">
    <property type="entry name" value="4-ALPHA-GLUCANOTRANSFERASE DPE1, CHLOROPLASTIC/AMYLOPLASTIC"/>
    <property type="match status" value="1"/>
</dbReference>
<organism evidence="11 12">
    <name type="scientific">[Eubacterium] siraeum</name>
    <dbReference type="NCBI Taxonomy" id="39492"/>
    <lineage>
        <taxon>Bacteria</taxon>
        <taxon>Bacillati</taxon>
        <taxon>Bacillota</taxon>
        <taxon>Clostridia</taxon>
        <taxon>Eubacteriales</taxon>
        <taxon>Oscillospiraceae</taxon>
        <taxon>Oscillospiraceae incertae sedis</taxon>
    </lineage>
</organism>
<evidence type="ECO:0000256" key="1">
    <source>
        <dbReference type="ARBA" id="ARBA00000439"/>
    </source>
</evidence>
<comment type="similarity">
    <text evidence="2 10">Belongs to the disproportionating enzyme family.</text>
</comment>
<gene>
    <name evidence="11" type="primary">malQ_1</name>
    <name evidence="11" type="ORF">ERS852540_00992</name>
</gene>
<accession>A0A174ZKT8</accession>
<dbReference type="EC" id="2.4.1.25" evidence="3 10"/>
<dbReference type="Pfam" id="PF02446">
    <property type="entry name" value="Glyco_hydro_77"/>
    <property type="match status" value="1"/>
</dbReference>
<evidence type="ECO:0000256" key="5">
    <source>
        <dbReference type="ARBA" id="ARBA00022676"/>
    </source>
</evidence>
<evidence type="ECO:0000256" key="6">
    <source>
        <dbReference type="ARBA" id="ARBA00022679"/>
    </source>
</evidence>
<dbReference type="InterPro" id="IPR003385">
    <property type="entry name" value="Glyco_hydro_77"/>
</dbReference>
<evidence type="ECO:0000313" key="12">
    <source>
        <dbReference type="Proteomes" id="UP000095662"/>
    </source>
</evidence>
<name>A0A174ZKT8_9FIRM</name>
<sequence length="502" mass="57195">MELKRSSGVLLHITSLPANEGIGTLGKPAFEFVNWLKAAGQKYWQVLPIHPTGYADSPYQSPSAFAGNPLLIDLWELVELGLLAPDDIKGREYGEDPSTVDYEKVIAQKKELLHKAFFSFKEDVSYLAFIQEQSWWLEDYALFMAIKQHNELRSWMTWDKELRFRKPEVLAAFKEEHIEDIKFHRFVQYMFFTQWNKLKAYANKNGISIIGDIPIYAAMDSADVWVNPKLFTIDISLRPTLVAGVPPDYFSPTGQLWGNPLYDWDAMERDGYNWWLSRIDHAMKLYDMVRIDHFRAFDTYYAIPADATTAEYGEWKKGPGMKLFNTVREKLGDVNIIAEDLGDIFDSVKKLLSDTGFPGMRVLQFGFNSEGKDSIHLCHNYVNNCVAYTGTHDNDTIMGWLKSADAKAAKMAKSYINANFLEHKNVSFIRSVYASPAALAIIPMQDILGIDGRGRMNVPSTVGGNWTWRMKKPANKKSARLMNKLATAYLRKPSVTANAKDK</sequence>
<proteinExistence type="inferred from homology"/>
<evidence type="ECO:0000256" key="10">
    <source>
        <dbReference type="RuleBase" id="RU361207"/>
    </source>
</evidence>
<evidence type="ECO:0000256" key="8">
    <source>
        <dbReference type="ARBA" id="ARBA00031423"/>
    </source>
</evidence>
<evidence type="ECO:0000256" key="4">
    <source>
        <dbReference type="ARBA" id="ARBA00020295"/>
    </source>
</evidence>
<dbReference type="SUPFAM" id="SSF51445">
    <property type="entry name" value="(Trans)glycosidases"/>
    <property type="match status" value="1"/>
</dbReference>
<dbReference type="AlphaFoldDB" id="A0A174ZKT8"/>
<keyword evidence="7 10" id="KW-0119">Carbohydrate metabolism</keyword>
<dbReference type="Gene3D" id="3.20.20.80">
    <property type="entry name" value="Glycosidases"/>
    <property type="match status" value="1"/>
</dbReference>
<dbReference type="Proteomes" id="UP000095662">
    <property type="component" value="Unassembled WGS sequence"/>
</dbReference>
<dbReference type="STRING" id="39492.ERS852540_00992"/>